<feature type="transmembrane region" description="Helical" evidence="2">
    <location>
        <begin position="349"/>
        <end position="370"/>
    </location>
</feature>
<organism evidence="3 4">
    <name type="scientific">Diplogelasinospora grovesii</name>
    <dbReference type="NCBI Taxonomy" id="303347"/>
    <lineage>
        <taxon>Eukaryota</taxon>
        <taxon>Fungi</taxon>
        <taxon>Dikarya</taxon>
        <taxon>Ascomycota</taxon>
        <taxon>Pezizomycotina</taxon>
        <taxon>Sordariomycetes</taxon>
        <taxon>Sordariomycetidae</taxon>
        <taxon>Sordariales</taxon>
        <taxon>Diplogelasinosporaceae</taxon>
        <taxon>Diplogelasinospora</taxon>
    </lineage>
</organism>
<dbReference type="GO" id="GO:0005576">
    <property type="term" value="C:extracellular region"/>
    <property type="evidence" value="ECO:0007669"/>
    <property type="project" value="TreeGrafter"/>
</dbReference>
<feature type="region of interest" description="Disordered" evidence="1">
    <location>
        <begin position="378"/>
        <end position="404"/>
    </location>
</feature>
<sequence>TGTIPPTVIQPTTASTTPVTDSTTTPTTLVVSESTTSPLATNTTLPHSSQTLPPTLSPTVTANSTLTGPPTTLAPTTTLPPQSTIVPANTTFVIPSNTTIPIVVSEPPSTTLSTSKTSSETASTASGVTSVVATATVTNSQPWLPTTIVVDPTATTVSAGLAPTSASGIPTALPKAITPDSGLDPQPEDTTLIQIGFLYGFNYNFVVGNNKAAAQIFQLLPQALSYAGGFDSSKVQMRKLIPLDTPTLGYITTLAIVTYPSSMVEALRMDVKIPSSALYNNPEQLVYNLTLQINPSIDIILGSYPDSPASPQGSGVSAPGTTSSPNSDPFNSNSQTGGDQSSTQRGTTAGIVSGAVCVAAAYGAAMFIIARRYKRKKQAHRRTSSLTNPSDMRQTPRSSPALMGGALLSRDFTSSYGGVAGGRDSHGSGRSGMGNSGRTAYISAPVAAENSLGWN</sequence>
<feature type="compositionally biased region" description="Polar residues" evidence="1">
    <location>
        <begin position="309"/>
        <end position="322"/>
    </location>
</feature>
<accession>A0AAN6S8D4</accession>
<dbReference type="GO" id="GO:0005034">
    <property type="term" value="F:osmosensor activity"/>
    <property type="evidence" value="ECO:0007669"/>
    <property type="project" value="InterPro"/>
</dbReference>
<dbReference type="GO" id="GO:0001402">
    <property type="term" value="P:signal transduction involved in filamentous growth"/>
    <property type="evidence" value="ECO:0007669"/>
    <property type="project" value="TreeGrafter"/>
</dbReference>
<feature type="compositionally biased region" description="Polar residues" evidence="1">
    <location>
        <begin position="335"/>
        <end position="346"/>
    </location>
</feature>
<evidence type="ECO:0000256" key="1">
    <source>
        <dbReference type="SAM" id="MobiDB-lite"/>
    </source>
</evidence>
<feature type="region of interest" description="Disordered" evidence="1">
    <location>
        <begin position="1"/>
        <end position="81"/>
    </location>
</feature>
<feature type="region of interest" description="Disordered" evidence="1">
    <location>
        <begin position="418"/>
        <end position="437"/>
    </location>
</feature>
<dbReference type="GO" id="GO:0030010">
    <property type="term" value="P:establishment of cell polarity"/>
    <property type="evidence" value="ECO:0007669"/>
    <property type="project" value="TreeGrafter"/>
</dbReference>
<feature type="compositionally biased region" description="Polar residues" evidence="1">
    <location>
        <begin position="39"/>
        <end position="64"/>
    </location>
</feature>
<dbReference type="GO" id="GO:0031505">
    <property type="term" value="P:fungal-type cell wall organization"/>
    <property type="evidence" value="ECO:0007669"/>
    <property type="project" value="TreeGrafter"/>
</dbReference>
<dbReference type="InterPro" id="IPR039295">
    <property type="entry name" value="MSB2"/>
</dbReference>
<keyword evidence="2" id="KW-0812">Transmembrane</keyword>
<dbReference type="PANTHER" id="PTHR35778">
    <property type="entry name" value="SIGNALING MUCIN HKR1-RELATED"/>
    <property type="match status" value="1"/>
</dbReference>
<evidence type="ECO:0000256" key="2">
    <source>
        <dbReference type="SAM" id="Phobius"/>
    </source>
</evidence>
<gene>
    <name evidence="3" type="ORF">QBC46DRAFT_251217</name>
</gene>
<reference evidence="4" key="1">
    <citation type="journal article" date="2023" name="Mol. Phylogenet. Evol.">
        <title>Genome-scale phylogeny and comparative genomics of the fungal order Sordariales.</title>
        <authorList>
            <person name="Hensen N."/>
            <person name="Bonometti L."/>
            <person name="Westerberg I."/>
            <person name="Brannstrom I.O."/>
            <person name="Guillou S."/>
            <person name="Cros-Aarteil S."/>
            <person name="Calhoun S."/>
            <person name="Haridas S."/>
            <person name="Kuo A."/>
            <person name="Mondo S."/>
            <person name="Pangilinan J."/>
            <person name="Riley R."/>
            <person name="LaButti K."/>
            <person name="Andreopoulos B."/>
            <person name="Lipzen A."/>
            <person name="Chen C."/>
            <person name="Yan M."/>
            <person name="Daum C."/>
            <person name="Ng V."/>
            <person name="Clum A."/>
            <person name="Steindorff A."/>
            <person name="Ohm R.A."/>
            <person name="Martin F."/>
            <person name="Silar P."/>
            <person name="Natvig D.O."/>
            <person name="Lalanne C."/>
            <person name="Gautier V."/>
            <person name="Ament-Velasquez S.L."/>
            <person name="Kruys A."/>
            <person name="Hutchinson M.I."/>
            <person name="Powell A.J."/>
            <person name="Barry K."/>
            <person name="Miller A.N."/>
            <person name="Grigoriev I.V."/>
            <person name="Debuchy R."/>
            <person name="Gladieux P."/>
            <person name="Hiltunen Thoren M."/>
            <person name="Johannesson H."/>
        </authorList>
    </citation>
    <scope>NUCLEOTIDE SEQUENCE [LARGE SCALE GENOMIC DNA]</scope>
    <source>
        <strain evidence="4">CBS 340.73</strain>
    </source>
</reference>
<dbReference type="GO" id="GO:0030427">
    <property type="term" value="C:site of polarized growth"/>
    <property type="evidence" value="ECO:0007669"/>
    <property type="project" value="TreeGrafter"/>
</dbReference>
<feature type="compositionally biased region" description="Polar residues" evidence="1">
    <location>
        <begin position="384"/>
        <end position="398"/>
    </location>
</feature>
<dbReference type="GO" id="GO:0006972">
    <property type="term" value="P:hyperosmotic response"/>
    <property type="evidence" value="ECO:0007669"/>
    <property type="project" value="TreeGrafter"/>
</dbReference>
<dbReference type="GO" id="GO:0005886">
    <property type="term" value="C:plasma membrane"/>
    <property type="evidence" value="ECO:0007669"/>
    <property type="project" value="InterPro"/>
</dbReference>
<dbReference type="Proteomes" id="UP001303473">
    <property type="component" value="Unassembled WGS sequence"/>
</dbReference>
<dbReference type="AlphaFoldDB" id="A0AAN6S8D4"/>
<feature type="compositionally biased region" description="Low complexity" evidence="1">
    <location>
        <begin position="65"/>
        <end position="81"/>
    </location>
</feature>
<keyword evidence="2" id="KW-1133">Transmembrane helix</keyword>
<protein>
    <submittedName>
        <fullName evidence="3">Uncharacterized protein</fullName>
    </submittedName>
</protein>
<keyword evidence="4" id="KW-1185">Reference proteome</keyword>
<evidence type="ECO:0000313" key="3">
    <source>
        <dbReference type="EMBL" id="KAK3944867.1"/>
    </source>
</evidence>
<name>A0AAN6S8D4_9PEZI</name>
<proteinExistence type="predicted"/>
<feature type="region of interest" description="Disordered" evidence="1">
    <location>
        <begin position="308"/>
        <end position="346"/>
    </location>
</feature>
<keyword evidence="2" id="KW-0472">Membrane</keyword>
<feature type="compositionally biased region" description="Low complexity" evidence="1">
    <location>
        <begin position="323"/>
        <end position="334"/>
    </location>
</feature>
<dbReference type="EMBL" id="MU853757">
    <property type="protein sequence ID" value="KAK3944867.1"/>
    <property type="molecule type" value="Genomic_DNA"/>
</dbReference>
<comment type="caution">
    <text evidence="3">The sequence shown here is derived from an EMBL/GenBank/DDBJ whole genome shotgun (WGS) entry which is preliminary data.</text>
</comment>
<dbReference type="GO" id="GO:0007232">
    <property type="term" value="P:osmosensory signaling pathway via Sho1 osmosensor"/>
    <property type="evidence" value="ECO:0007669"/>
    <property type="project" value="InterPro"/>
</dbReference>
<feature type="non-terminal residue" evidence="3">
    <location>
        <position position="1"/>
    </location>
</feature>
<evidence type="ECO:0000313" key="4">
    <source>
        <dbReference type="Proteomes" id="UP001303473"/>
    </source>
</evidence>
<dbReference type="PANTHER" id="PTHR35778:SF1">
    <property type="entry name" value="SIGNALING MUCIN HKR1-RELATED"/>
    <property type="match status" value="1"/>
</dbReference>
<dbReference type="GO" id="GO:0009986">
    <property type="term" value="C:cell surface"/>
    <property type="evidence" value="ECO:0007669"/>
    <property type="project" value="TreeGrafter"/>
</dbReference>
<feature type="compositionally biased region" description="Low complexity" evidence="1">
    <location>
        <begin position="11"/>
        <end position="38"/>
    </location>
</feature>